<dbReference type="InterPro" id="IPR011051">
    <property type="entry name" value="RmlC_Cupin_sf"/>
</dbReference>
<dbReference type="RefSeq" id="WP_107013918.1">
    <property type="nucleotide sequence ID" value="NZ_CP028136.1"/>
</dbReference>
<gene>
    <name evidence="1" type="ORF">C7S20_18895</name>
</gene>
<dbReference type="InterPro" id="IPR014710">
    <property type="entry name" value="RmlC-like_jellyroll"/>
</dbReference>
<sequence length="113" mass="12585">MKTASLTNGIEHHESFPVLQVLLDTETGREIRITFKKDQVMEEHQTPFPIVVEIFEGSIAFGVQGRIKILKKGDLIALGGNIPHDLKAIQQSILRLSLNKANAAEQIEDLVKN</sequence>
<dbReference type="Gene3D" id="2.60.120.10">
    <property type="entry name" value="Jelly Rolls"/>
    <property type="match status" value="1"/>
</dbReference>
<accession>A0A2R3ZA57</accession>
<keyword evidence="2" id="KW-1185">Reference proteome</keyword>
<evidence type="ECO:0000313" key="2">
    <source>
        <dbReference type="Proteomes" id="UP000241507"/>
    </source>
</evidence>
<organism evidence="1 2">
    <name type="scientific">Christiangramia fulva</name>
    <dbReference type="NCBI Taxonomy" id="2126553"/>
    <lineage>
        <taxon>Bacteria</taxon>
        <taxon>Pseudomonadati</taxon>
        <taxon>Bacteroidota</taxon>
        <taxon>Flavobacteriia</taxon>
        <taxon>Flavobacteriales</taxon>
        <taxon>Flavobacteriaceae</taxon>
        <taxon>Christiangramia</taxon>
    </lineage>
</organism>
<dbReference type="EMBL" id="CP028136">
    <property type="protein sequence ID" value="AVR47149.1"/>
    <property type="molecule type" value="Genomic_DNA"/>
</dbReference>
<dbReference type="Proteomes" id="UP000241507">
    <property type="component" value="Chromosome"/>
</dbReference>
<proteinExistence type="predicted"/>
<name>A0A2R3ZA57_9FLAO</name>
<evidence type="ECO:0000313" key="1">
    <source>
        <dbReference type="EMBL" id="AVR47149.1"/>
    </source>
</evidence>
<reference evidence="2" key="1">
    <citation type="submission" date="2018-03" db="EMBL/GenBank/DDBJ databases">
        <title>Gramella fulva sp. nov., isolated from a dry surface of tidal flat.</title>
        <authorList>
            <person name="Hwang S.H."/>
            <person name="Hwang W.M."/>
            <person name="Kang K."/>
            <person name="Ahn T.-Y."/>
        </authorList>
    </citation>
    <scope>NUCLEOTIDE SEQUENCE [LARGE SCALE GENOMIC DNA]</scope>
    <source>
        <strain evidence="2">SH35</strain>
    </source>
</reference>
<protein>
    <submittedName>
        <fullName evidence="1">Cupin</fullName>
    </submittedName>
</protein>
<dbReference type="KEGG" id="grs:C7S20_18895"/>
<dbReference type="SUPFAM" id="SSF51182">
    <property type="entry name" value="RmlC-like cupins"/>
    <property type="match status" value="1"/>
</dbReference>
<dbReference type="OrthoDB" id="1121052at2"/>
<dbReference type="AlphaFoldDB" id="A0A2R3ZA57"/>